<feature type="compositionally biased region" description="Basic and acidic residues" evidence="3">
    <location>
        <begin position="179"/>
        <end position="189"/>
    </location>
</feature>
<protein>
    <recommendedName>
        <fullName evidence="4">MRH domain-containing protein</fullName>
    </recommendedName>
</protein>
<dbReference type="InterPro" id="IPR036607">
    <property type="entry name" value="PRKCSH"/>
</dbReference>
<feature type="region of interest" description="Disordered" evidence="3">
    <location>
        <begin position="123"/>
        <end position="189"/>
    </location>
</feature>
<dbReference type="AlphaFoldDB" id="A0A7S4DKM3"/>
<feature type="compositionally biased region" description="Low complexity" evidence="3">
    <location>
        <begin position="169"/>
        <end position="178"/>
    </location>
</feature>
<dbReference type="GO" id="GO:0017177">
    <property type="term" value="C:glucosidase II complex"/>
    <property type="evidence" value="ECO:0007669"/>
    <property type="project" value="TreeGrafter"/>
</dbReference>
<dbReference type="InterPro" id="IPR009011">
    <property type="entry name" value="Man6P_isomerase_rcpt-bd_dom_sf"/>
</dbReference>
<reference evidence="5" key="1">
    <citation type="submission" date="2021-01" db="EMBL/GenBank/DDBJ databases">
        <authorList>
            <person name="Corre E."/>
            <person name="Pelletier E."/>
            <person name="Niang G."/>
            <person name="Scheremetjew M."/>
            <person name="Finn R."/>
            <person name="Kale V."/>
            <person name="Holt S."/>
            <person name="Cochrane G."/>
            <person name="Meng A."/>
            <person name="Brown T."/>
            <person name="Cohen L."/>
        </authorList>
    </citation>
    <scope>NUCLEOTIDE SEQUENCE</scope>
    <source>
        <strain evidence="5">CCMP3107</strain>
    </source>
</reference>
<feature type="domain" description="MRH" evidence="4">
    <location>
        <begin position="5"/>
        <end position="103"/>
    </location>
</feature>
<dbReference type="InterPro" id="IPR039794">
    <property type="entry name" value="Gtb1-like"/>
</dbReference>
<evidence type="ECO:0000313" key="5">
    <source>
        <dbReference type="EMBL" id="CAE0655514.1"/>
    </source>
</evidence>
<dbReference type="EMBL" id="HBIU01062511">
    <property type="protein sequence ID" value="CAE0655514.1"/>
    <property type="molecule type" value="Transcribed_RNA"/>
</dbReference>
<evidence type="ECO:0000256" key="2">
    <source>
        <dbReference type="ARBA" id="ARBA00023157"/>
    </source>
</evidence>
<dbReference type="PROSITE" id="PS51914">
    <property type="entry name" value="MRH"/>
    <property type="match status" value="1"/>
</dbReference>
<dbReference type="PANTHER" id="PTHR12630">
    <property type="entry name" value="N-LINKED OLIGOSACCHARIDE PROCESSING"/>
    <property type="match status" value="1"/>
</dbReference>
<evidence type="ECO:0000259" key="4">
    <source>
        <dbReference type="PROSITE" id="PS51914"/>
    </source>
</evidence>
<proteinExistence type="predicted"/>
<dbReference type="GO" id="GO:0006491">
    <property type="term" value="P:N-glycan processing"/>
    <property type="evidence" value="ECO:0007669"/>
    <property type="project" value="TreeGrafter"/>
</dbReference>
<evidence type="ECO:0000256" key="1">
    <source>
        <dbReference type="ARBA" id="ARBA00022729"/>
    </source>
</evidence>
<dbReference type="SUPFAM" id="SSF50911">
    <property type="entry name" value="Mannose 6-phosphate receptor domain"/>
    <property type="match status" value="1"/>
</dbReference>
<gene>
    <name evidence="5" type="ORF">HAKA00212_LOCUS26898</name>
</gene>
<feature type="compositionally biased region" description="Polar residues" evidence="3">
    <location>
        <begin position="136"/>
        <end position="156"/>
    </location>
</feature>
<name>A0A7S4DKM3_HETAK</name>
<sequence>MALDGECFEGNFGEFTYEVCPFGQANQGRTRIGKFDRWGEGQHGPEGQTPTMYYTKGQTCHGGLARKAEVVLRCAATSGLVEAEEPEVCSYALTLTTPLACSRQGLATAEARLVALGVDKDKISSSRDHQNGPAVVSQQQQQKSDICSARQQTSSQDADDDEEEPHQFSPSSRSSSSSQKEKNNRGEEL</sequence>
<keyword evidence="1" id="KW-0732">Signal</keyword>
<dbReference type="Gene3D" id="2.70.130.10">
    <property type="entry name" value="Mannose-6-phosphate receptor binding domain"/>
    <property type="match status" value="1"/>
</dbReference>
<evidence type="ECO:0000256" key="3">
    <source>
        <dbReference type="SAM" id="MobiDB-lite"/>
    </source>
</evidence>
<accession>A0A7S4DKM3</accession>
<keyword evidence="2" id="KW-1015">Disulfide bond</keyword>
<dbReference type="InterPro" id="IPR044865">
    <property type="entry name" value="MRH_dom"/>
</dbReference>
<dbReference type="Pfam" id="PF13015">
    <property type="entry name" value="PRKCSH_1"/>
    <property type="match status" value="1"/>
</dbReference>
<dbReference type="PANTHER" id="PTHR12630:SF1">
    <property type="entry name" value="GLUCOSIDASE 2 SUBUNIT BETA"/>
    <property type="match status" value="1"/>
</dbReference>
<organism evidence="5">
    <name type="scientific">Heterosigma akashiwo</name>
    <name type="common">Chromophytic alga</name>
    <name type="synonym">Heterosigma carterae</name>
    <dbReference type="NCBI Taxonomy" id="2829"/>
    <lineage>
        <taxon>Eukaryota</taxon>
        <taxon>Sar</taxon>
        <taxon>Stramenopiles</taxon>
        <taxon>Ochrophyta</taxon>
        <taxon>Raphidophyceae</taxon>
        <taxon>Chattonellales</taxon>
        <taxon>Chattonellaceae</taxon>
        <taxon>Heterosigma</taxon>
    </lineage>
</organism>